<evidence type="ECO:0000313" key="2">
    <source>
        <dbReference type="EMBL" id="KAF9522417.1"/>
    </source>
</evidence>
<organism evidence="2 3">
    <name type="scientific">Crepidotus variabilis</name>
    <dbReference type="NCBI Taxonomy" id="179855"/>
    <lineage>
        <taxon>Eukaryota</taxon>
        <taxon>Fungi</taxon>
        <taxon>Dikarya</taxon>
        <taxon>Basidiomycota</taxon>
        <taxon>Agaricomycotina</taxon>
        <taxon>Agaricomycetes</taxon>
        <taxon>Agaricomycetidae</taxon>
        <taxon>Agaricales</taxon>
        <taxon>Agaricineae</taxon>
        <taxon>Crepidotaceae</taxon>
        <taxon>Crepidotus</taxon>
    </lineage>
</organism>
<dbReference type="OrthoDB" id="542013at2759"/>
<dbReference type="EMBL" id="MU157946">
    <property type="protein sequence ID" value="KAF9522417.1"/>
    <property type="molecule type" value="Genomic_DNA"/>
</dbReference>
<dbReference type="GO" id="GO:0016491">
    <property type="term" value="F:oxidoreductase activity"/>
    <property type="evidence" value="ECO:0007669"/>
    <property type="project" value="UniProtKB-KW"/>
</dbReference>
<dbReference type="PANTHER" id="PTHR43157:SF31">
    <property type="entry name" value="PHOSPHATIDYLINOSITOL-GLYCAN BIOSYNTHESIS CLASS F PROTEIN"/>
    <property type="match status" value="1"/>
</dbReference>
<dbReference type="Proteomes" id="UP000807306">
    <property type="component" value="Unassembled WGS sequence"/>
</dbReference>
<name>A0A9P6E4L5_9AGAR</name>
<evidence type="ECO:0000313" key="3">
    <source>
        <dbReference type="Proteomes" id="UP000807306"/>
    </source>
</evidence>
<keyword evidence="1" id="KW-0560">Oxidoreductase</keyword>
<dbReference type="Gene3D" id="3.40.50.720">
    <property type="entry name" value="NAD(P)-binding Rossmann-like Domain"/>
    <property type="match status" value="1"/>
</dbReference>
<gene>
    <name evidence="2" type="ORF">CPB83DRAFT_822837</name>
</gene>
<dbReference type="PRINTS" id="PR00081">
    <property type="entry name" value="GDHRDH"/>
</dbReference>
<dbReference type="InterPro" id="IPR002347">
    <property type="entry name" value="SDR_fam"/>
</dbReference>
<comment type="caution">
    <text evidence="2">The sequence shown here is derived from an EMBL/GenBank/DDBJ whole genome shotgun (WGS) entry which is preliminary data.</text>
</comment>
<dbReference type="Pfam" id="PF00106">
    <property type="entry name" value="adh_short"/>
    <property type="match status" value="1"/>
</dbReference>
<accession>A0A9P6E4L5</accession>
<dbReference type="InterPro" id="IPR036291">
    <property type="entry name" value="NAD(P)-bd_dom_sf"/>
</dbReference>
<dbReference type="AlphaFoldDB" id="A0A9P6E4L5"/>
<keyword evidence="3" id="KW-1185">Reference proteome</keyword>
<dbReference type="PANTHER" id="PTHR43157">
    <property type="entry name" value="PHOSPHATIDYLINOSITOL-GLYCAN BIOSYNTHESIS CLASS F PROTEIN-RELATED"/>
    <property type="match status" value="1"/>
</dbReference>
<proteinExistence type="predicted"/>
<evidence type="ECO:0000256" key="1">
    <source>
        <dbReference type="ARBA" id="ARBA00023002"/>
    </source>
</evidence>
<protein>
    <submittedName>
        <fullName evidence="2">Short-chain dehydrogenase</fullName>
    </submittedName>
</protein>
<reference evidence="2" key="1">
    <citation type="submission" date="2020-11" db="EMBL/GenBank/DDBJ databases">
        <authorList>
            <consortium name="DOE Joint Genome Institute"/>
            <person name="Ahrendt S."/>
            <person name="Riley R."/>
            <person name="Andreopoulos W."/>
            <person name="Labutti K."/>
            <person name="Pangilinan J."/>
            <person name="Ruiz-Duenas F.J."/>
            <person name="Barrasa J.M."/>
            <person name="Sanchez-Garcia M."/>
            <person name="Camarero S."/>
            <person name="Miyauchi S."/>
            <person name="Serrano A."/>
            <person name="Linde D."/>
            <person name="Babiker R."/>
            <person name="Drula E."/>
            <person name="Ayuso-Fernandez I."/>
            <person name="Pacheco R."/>
            <person name="Padilla G."/>
            <person name="Ferreira P."/>
            <person name="Barriuso J."/>
            <person name="Kellner H."/>
            <person name="Castanera R."/>
            <person name="Alfaro M."/>
            <person name="Ramirez L."/>
            <person name="Pisabarro A.G."/>
            <person name="Kuo A."/>
            <person name="Tritt A."/>
            <person name="Lipzen A."/>
            <person name="He G."/>
            <person name="Yan M."/>
            <person name="Ng V."/>
            <person name="Cullen D."/>
            <person name="Martin F."/>
            <person name="Rosso M.-N."/>
            <person name="Henrissat B."/>
            <person name="Hibbett D."/>
            <person name="Martinez A.T."/>
            <person name="Grigoriev I.V."/>
        </authorList>
    </citation>
    <scope>NUCLEOTIDE SEQUENCE</scope>
    <source>
        <strain evidence="2">CBS 506.95</strain>
    </source>
</reference>
<dbReference type="SUPFAM" id="SSF51735">
    <property type="entry name" value="NAD(P)-binding Rossmann-fold domains"/>
    <property type="match status" value="1"/>
</dbReference>
<sequence length="346" mass="38690">MKPSLIHLLYLQFSKPPPVPRIDLAGKNVVVIGASTGIGLEAAKHFATMNPARLILGCRDATRGEAAAARIVRETEFKNVEVWLIDLTDFASVSAFAERYETEGGRLDILVENAAIIPTAGQKMTKDGWEPTLQTNNLATSLLGLLLVPRMLETAEKFRTLPRLVVVASGLHYLGKLEDRVVDAANPFQVLGAENYYDFNISKNRTARYTETKILNVLFARALASRIEGKSVVVNSVDPGYCKSELRRSYQGIFSFTNWLMDTIFALTSEQGSRQLIWASVGRTPGDEEIDLNGTFISFMSVWEPSDFVVDEKGQKIQEKHWENLVEELEKVNPKVRQIVDQYLSH</sequence>